<keyword evidence="4" id="KW-1185">Reference proteome</keyword>
<dbReference type="InterPro" id="IPR008979">
    <property type="entry name" value="Galactose-bd-like_sf"/>
</dbReference>
<organism evidence="3 4">
    <name type="scientific">Thalassiosira oceanica</name>
    <name type="common">Marine diatom</name>
    <dbReference type="NCBI Taxonomy" id="159749"/>
    <lineage>
        <taxon>Eukaryota</taxon>
        <taxon>Sar</taxon>
        <taxon>Stramenopiles</taxon>
        <taxon>Ochrophyta</taxon>
        <taxon>Bacillariophyta</taxon>
        <taxon>Coscinodiscophyceae</taxon>
        <taxon>Thalassiosirophycidae</taxon>
        <taxon>Thalassiosirales</taxon>
        <taxon>Thalassiosiraceae</taxon>
        <taxon>Thalassiosira</taxon>
    </lineage>
</organism>
<evidence type="ECO:0000256" key="1">
    <source>
        <dbReference type="SAM" id="MobiDB-lite"/>
    </source>
</evidence>
<accession>K0SRG2</accession>
<reference evidence="3 4" key="1">
    <citation type="journal article" date="2012" name="Genome Biol.">
        <title>Genome and low-iron response of an oceanic diatom adapted to chronic iron limitation.</title>
        <authorList>
            <person name="Lommer M."/>
            <person name="Specht M."/>
            <person name="Roy A.S."/>
            <person name="Kraemer L."/>
            <person name="Andreson R."/>
            <person name="Gutowska M.A."/>
            <person name="Wolf J."/>
            <person name="Bergner S.V."/>
            <person name="Schilhabel M.B."/>
            <person name="Klostermeier U.C."/>
            <person name="Beiko R.G."/>
            <person name="Rosenstiel P."/>
            <person name="Hippler M."/>
            <person name="Laroche J."/>
        </authorList>
    </citation>
    <scope>NUCLEOTIDE SEQUENCE [LARGE SCALE GENOMIC DNA]</scope>
    <source>
        <strain evidence="3 4">CCMP1005</strain>
    </source>
</reference>
<dbReference type="InterPro" id="IPR012334">
    <property type="entry name" value="Pectin_lyas_fold"/>
</dbReference>
<protein>
    <recommendedName>
        <fullName evidence="2">CEMIP beta-helix domain-containing protein</fullName>
    </recommendedName>
</protein>
<sequence length="4194" mass="463487">MGLDSNSRPPCRANLILGWPRGRTSANLVDERSAPDSCGEIRSKTHLYGGMEPPASVDADDLIASGIGPLVDSIGSLSTAKLNIDGTIVETSTIDPLDFAGMVDSAGEVEILEDKDVDSEEGDPLAGMLDTGDESLGLNGYGYDDAPPYEPYVVAGSNGVTMAGPDSVMGVDEEPEDHEGAYVGDIRSMHMERMTDAGRRLRGSNDVHPNVNDAASARRGLSSINTAGIGLFYPLTCNAALNCDSPSSFSAAVTAAGTGEVTLACGTCYTYDIEAGATTTIGGLNIIGKLLVPTNHKGILVTPYVFIQGELEMSDTNPISKDNLSMKIVLVDGGDKMFTPADSNAGVTGTPFNTGTRAFLVAGGRLNIRGWDGDNSASGADTTWTPVLEMAEKYLTPGLSDIPGPMKTMNDIRYAEKKAITPPTANADGPLANAGMRCPRQLVNHDFEDGVDHSIWSGGDGRILHHEGGVIKINDIETVAQGFRLDATEILHNCPIIPDVKYLITLRMRINMEGLEGTVHPCAVSNNPYDCPRLTSMVMHAGGVYDDDRDTHNVHQHTYMRKGDVGNYGEWITFSSIWSWTADKLANVEGSIFIIENFARGTYIELDSFIMELPSAKSFAPVNDACKELAINGDAENLDGGGFAPFPWFSPRMNDFQLAVHEETDTTGNVNHFFHTHGPTRSTSWSSPRIYPNSDCLALGFIYQVSIKLRLKDYGSNNLWYYLKLRGKQPLGTRDDEGKLIEDWEYEKGILYCRDPISMADGWTECSGSFIVDEELQKMREPRLEIITVDETIPRATLEIDDVSIAFKSGVRQPAEGLTVSDDIARKWSPSADIHITSTTLDTRDSQVATITEIERKGDGTATLKLDSAIAAVLTEKDQHGMGAEVMVTTRNIIIMGDVEYSEEDNDGTEFEGGYLQIFHTPDVVQTIEGVQFMNMGQQGVKNRFSLQFLYTRDVAGTSIARNSFVGINFRCIVLDGVSNATVASNTAYKINGYAFLIGYEAENNSITNNIGSLLMDKISYGERLANHRDDHASLFEVQNPGNDLIGNVAAGSLRRGFAMSLDWRVRGEDDVHNGNLIGPRGSMRRRRQGVFRGNKAHSSLYGEGIHITNFEQFYSENPPPKFEDMSAYRNYGHGIYVHNTHNAMFFGGYTSDNQWGLTFRYSDKLVVQDYIITGSTRIFKDHTESRRMKLCGNSGWSHLGISMFLIQWRHHSYRDPSGGLTMKNVNITDFDKEKTWYNCMETTPISFDSASNSDSIYKSFDFTTSFENVNIDDIRGVVANGCKAEGWNFKDVVINEVPDLHGSGGAWVSNDDRMKGVLGSGSCYEIPGCMAYCPGLCLRRITLEVEQFGTENWKLKVTNLHSGDVSMIPGVLKNINEHWFSDPYAARRFSAYLPSGDFTAEFIDEGGAVVWPVFVEERWEEAVECAGSAKPGDVTFVKPPRDCGELVRNGQFTTLNSTEPYIHTMYKYRTSRDVDVAPGMGIDGTDALIATERNAHWTGIGQNVDSRCSQMLVGEWVEFSAHVKLFDQSLNPTAEGVIDPTKWLYREGYENTFYTYKEDYAAASLAVPYNNEDYNLVHGIFRVKDHHRLYWEIERAPDNVVYTINDVSLKKFECNNQEIVPNGNFEEDGTTKFWKPYGNDQVWSIVTGYGGSGNAFKIENRQHYSHGHMIYLNTDCLKEGDRFSLSLKVKFEQNGQAITCDPFSWDWDTTTKCPAVYWYTEQVVTDGSGNRHNGAENHYNHDIGRVSVLSSEDGWQTITGLWTVRDYQAGVLETSRFLLDGIRNDIDVAVDDVSWKVLPQKCEALVMNPSFEDGADYWHVSERRTPHRVNIEVVEGATGEHDKAMKIYNRNHSWRGMRQRLDNSCFVPGEAYVITAMFKLTHSESGEGVMCATNNQWRSNHNPDSDIPTANCPNAVLYGHNCYNSDGNMSGNFIMEEELAGCNDIYLYIHEVDKALDITVDDLQIELYSTIAPTAEPTIAATEEVIIDDTEQPTDTPTSRPTVVDVTSCPIELSESVELSSGPVMLEKSSALCVLTKAAADELGDLTSIAPVALSYDNGDWEIAAGDYATQLLQGETFGSYNIGSHITLPPLPNGESYYLTSYFHSVSDTDKYARLLEAGTFGTTKAELDALIARGSYTHEAAKAWVVGQFNKTATSHREFFRTRVNQRLPHPARIARSGHPCSKGSRWRSYMFSQFDGDISWHPHTFEARQSNDGKYITIRLNNQIRGVVKKMLEPRYSDVVVQFNTEYEMCRRPEPHYAGRYWLRIDGDCHEFVNPQIKFYHDSAQPDASQVISLPNITSGVLEHIDMANTRGGEYILLSGSDDPECFSLNDVSEETDIPTFGRLPDGSWLMYDPRIKLEENTDADPIEDGGGLARSLTGDATACANAPRTFLNEEECILSRDATACGSTTPQVSIDLTESNIQTLHTLTGQYVYGIMGLPTIDSTGSALPWPCELGMRSRWEIKTAQECADTSMGSSTMSTLVELLEEKALSDTNQLLRDIQMTSHQTCDLSDEFSLAMADAEIIIGHECFKRVHPDHLSVYDFTYWTLEMTHPGNMIAAMAGNDHPIEKWMDIDGISFLHYPADKDEIENPSPQLASHPVSRWENHKVHFAQLGRFGDSVDFVDLPNSMRLSEVAEHFGGTTGLEGYGTVVCGTRGEVANDPAEGLVFHATGTGRDLVWNLRHQRDNIWTHIGVTSPDQLRQRVAWAFSQLLVVAEGAIGGRDYTEMWLNFYDIFTRNVFGNYRDMLREISYHPLMAENLSFLRSKSAAYVWEIDQKVSFADENFAREIMQLFSTGLIKLNVDGTPLLDEDGKTQLAYTNDEIMSFARLWTGFDWQQSRGNVEDAWGGNRIDPMKIHAPWRDKFPKTDMTGGYLGDGYPLCVDLPEKMFLRLGAEYRLLGSSYMPELMMDDGYFLTDPPMKFVLGEGPLKTSLCNAGSDGKCQFTNKVVLTSSLNCSGLECEADTLRVVEVAEGIHYEYVRPACVEQAFYSNPKKVIFKTRSSDSSCANPLLPHAAEACCPSSTELNAVRSPDYLYDVERVLASTANARCQDMGYISCDFNDIPSLAWHKRGYHWTSDSCKIQVKVNEVGQVAIVYKPNNYAFLHPHIDDANRNFFKVYWNSDDYPINSNDLKQSLQKIDDLGVDAVLSECTIGAVDPGAFDSDVYQDPFVTNGVTVYLASASGVLDTEAIFEVVDEYGRTFRFKNLRETVKILNSDYSFRNAPSFMSVLNTEADARDAYYEVEAALDNYFYHDNTAPFIAYRLIQRLTTSNPNPRYVKAVATAFRTGKYDGDIGSGNYGDLSATVAAVLLDKEAASINLDANPFKGSLREPLLRVIALMRGMEVTSADGHPIFSLADMDEKVGMAPHSFPTVFSFYLPEYTPSGSKIAEATLVAPESMIQDMPKVVGLLNGLYSLIKYGLSECDGGFGWTPSWMGCNEGNYNRVYGHLGYSQPFDGSLTAEEQASKVISELATILTSGRLAADSREIIKAAYIEKLNEVDSNGVPIDDAAGMALRLAQQLIVTTPEFHTTNVVTRTGDSRPDPLLPEPTGVEYKAIVYVLFAGGCDSFQMLVPYSCTKDRDMFAEYTAVRGSVALEHDQILPLSPVDNQVCERFAVHPNLGTLQGLFNDGDLMFFANTGVLTKPTDDENYWRDTETQLFAHNWMQLAAQRIDPLKAGNNTGVLGRMRDVLKKQGLGVGAFSIDTNSISLIGEPGVNPSPMILSHNGVTEFNRNPSRANMSDIIEFLNGQTTDDSGLFGELFSDELLTSLSHNKLLYETLNGLDNNVDFPDDGLSRQLSMVSKMIATRVQRGTDADVFYLAFGGWDTHSDVLDNQVRLFGRVDAAIDAFHREMVELGTWDNVVLIQTSDFARTLNPNTGEGTDHAWGGNYFMTGGAVKGGQIAGAYPNDLTDEGPIAIGRGRMVPGTSWEAVFSPIAEWFGIPAHKMDSEVTQRMHPGHQQQERPAAASPSPPPGRAAARPRHRRRAGRRRVVRRLRRRERLALEVGRRDRNDRAAPRRVRPDRHLVAAVAAGEGPPVRGPVPVGEEAAVEDHGPPRPGAHVPLEGAAVDVRRAAVQDRNAETPEVLVAAAVPLDARPDPAPSAGERPPPYHGHRPEAVDDERVASGALGRVSPPHGRPGVELAPRAGVRAALSVVEVDAVPAARQHQVAHVAFSFVAVRGGGDEADAA</sequence>
<feature type="compositionally biased region" description="Basic residues" evidence="1">
    <location>
        <begin position="3984"/>
        <end position="3999"/>
    </location>
</feature>
<dbReference type="eggNOG" id="ENOG502QSGJ">
    <property type="taxonomic scope" value="Eukaryota"/>
</dbReference>
<dbReference type="InterPro" id="IPR055401">
    <property type="entry name" value="CEMIP_beta-hel_dom"/>
</dbReference>
<dbReference type="SUPFAM" id="SSF49785">
    <property type="entry name" value="Galactose-binding domain-like"/>
    <property type="match status" value="1"/>
</dbReference>
<dbReference type="OMA" id="WRDTETQ"/>
<dbReference type="Gene3D" id="2.160.20.10">
    <property type="entry name" value="Single-stranded right-handed beta-helix, Pectin lyase-like"/>
    <property type="match status" value="1"/>
</dbReference>
<dbReference type="PANTHER" id="PTHR43737:SF1">
    <property type="entry name" value="DUF1501 DOMAIN-CONTAINING PROTEIN"/>
    <property type="match status" value="1"/>
</dbReference>
<feature type="domain" description="CEMIP beta-helix" evidence="2">
    <location>
        <begin position="913"/>
        <end position="1100"/>
    </location>
</feature>
<dbReference type="Proteomes" id="UP000266841">
    <property type="component" value="Unassembled WGS sequence"/>
</dbReference>
<feature type="region of interest" description="Disordered" evidence="1">
    <location>
        <begin position="4100"/>
        <end position="4122"/>
    </location>
</feature>
<evidence type="ECO:0000313" key="3">
    <source>
        <dbReference type="EMBL" id="EJK60922.1"/>
    </source>
</evidence>
<comment type="caution">
    <text evidence="3">The sequence shown here is derived from an EMBL/GenBank/DDBJ whole genome shotgun (WGS) entry which is preliminary data.</text>
</comment>
<dbReference type="OrthoDB" id="44161at2759"/>
<dbReference type="Pfam" id="PF07394">
    <property type="entry name" value="DUF1501"/>
    <property type="match status" value="1"/>
</dbReference>
<feature type="region of interest" description="Disordered" evidence="1">
    <location>
        <begin position="3956"/>
        <end position="3999"/>
    </location>
</feature>
<evidence type="ECO:0000259" key="2">
    <source>
        <dbReference type="Pfam" id="PF24606"/>
    </source>
</evidence>
<dbReference type="Pfam" id="PF24606">
    <property type="entry name" value="CEMIP_beta-hel"/>
    <property type="match status" value="1"/>
</dbReference>
<dbReference type="InterPro" id="IPR010869">
    <property type="entry name" value="DUF1501"/>
</dbReference>
<dbReference type="EMBL" id="AGNL01020576">
    <property type="protein sequence ID" value="EJK60922.1"/>
    <property type="molecule type" value="Genomic_DNA"/>
</dbReference>
<dbReference type="PANTHER" id="PTHR43737">
    <property type="entry name" value="BLL7424 PROTEIN"/>
    <property type="match status" value="1"/>
</dbReference>
<feature type="non-terminal residue" evidence="3">
    <location>
        <position position="4194"/>
    </location>
</feature>
<proteinExistence type="predicted"/>
<evidence type="ECO:0000313" key="4">
    <source>
        <dbReference type="Proteomes" id="UP000266841"/>
    </source>
</evidence>
<name>K0SRG2_THAOC</name>
<dbReference type="Gene3D" id="2.60.120.260">
    <property type="entry name" value="Galactose-binding domain-like"/>
    <property type="match status" value="3"/>
</dbReference>
<dbReference type="InterPro" id="IPR014917">
    <property type="entry name" value="DUF1800"/>
</dbReference>
<gene>
    <name evidence="3" type="ORF">THAOC_18661</name>
</gene>
<dbReference type="Pfam" id="PF08811">
    <property type="entry name" value="DUF1800"/>
    <property type="match status" value="2"/>
</dbReference>